<evidence type="ECO:0000313" key="4">
    <source>
        <dbReference type="EMBL" id="MFC7058535.1"/>
    </source>
</evidence>
<dbReference type="AlphaFoldDB" id="A0ABD5VZ43"/>
<sequence length="619" mass="67295">MLQNDRRVAVGCWVLAGLPIVATFVQALLALVGIEAVSIPVIGELKQTLDTVEVFDAAGVVFRDNDVAVFGLFILVALSWLAVAVGMFVLEDRQFSYAAAGLVTVFLALFSLVYSPLLWEGVPALQLVGFVTIPVVAVGSIWVSVTAYEWTVTVESEVRELLTEAREQAEQARLEFEDTVRAAADAKTLDQLSEGAPRAVSAFDETTESFETTCLEIQDEADRLLAGGQPGSRNQLQEATQLRDEADALAPRDQAQSALDQFRADLAQELRTEYGTLSVRSEYGQQYAVRNMGGYNELSVPDLQGPPVQIGGSAHELGERLGEAVDSGTPLPDIALAVEQARTHIESMREEVERHESQFAGSVEAVETALSDTESALSRVEETVADRLGEMLFESRFGDEEPPFPTEVAIRERLDEAKADLHNCRFERAHRSAEECASDAAQIKQIGVFFANSVAPTIEHGSGSIPIPTDVGADVIGKMGTEIRQAYDVQYTIEGDTLSIDTADEQTTVTAETTETTTQSRSGGPPPEDVLYLLRELDRAANEGEPSETVTIQLGEYPEKFAAGEVTDAVESFCARQTKIAEVEAPDAEPGYIKLVVDDNESPSRVLSELCDRYREQFG</sequence>
<keyword evidence="3" id="KW-0812">Transmembrane</keyword>
<dbReference type="EMBL" id="JBHSZI010000001">
    <property type="protein sequence ID" value="MFC7058535.1"/>
    <property type="molecule type" value="Genomic_DNA"/>
</dbReference>
<keyword evidence="3" id="KW-1133">Transmembrane helix</keyword>
<feature type="compositionally biased region" description="Low complexity" evidence="2">
    <location>
        <begin position="505"/>
        <end position="519"/>
    </location>
</feature>
<accession>A0ABD5VZ43</accession>
<feature type="coiled-coil region" evidence="1">
    <location>
        <begin position="338"/>
        <end position="383"/>
    </location>
</feature>
<feature type="coiled-coil region" evidence="1">
    <location>
        <begin position="155"/>
        <end position="182"/>
    </location>
</feature>
<protein>
    <submittedName>
        <fullName evidence="4">Uncharacterized protein</fullName>
    </submittedName>
</protein>
<evidence type="ECO:0000256" key="1">
    <source>
        <dbReference type="SAM" id="Coils"/>
    </source>
</evidence>
<evidence type="ECO:0000313" key="5">
    <source>
        <dbReference type="Proteomes" id="UP001596445"/>
    </source>
</evidence>
<organism evidence="4 5">
    <name type="scientific">Halovenus salina</name>
    <dbReference type="NCBI Taxonomy" id="1510225"/>
    <lineage>
        <taxon>Archaea</taxon>
        <taxon>Methanobacteriati</taxon>
        <taxon>Methanobacteriota</taxon>
        <taxon>Stenosarchaea group</taxon>
        <taxon>Halobacteria</taxon>
        <taxon>Halobacteriales</taxon>
        <taxon>Haloarculaceae</taxon>
        <taxon>Halovenus</taxon>
    </lineage>
</organism>
<name>A0ABD5VZ43_9EURY</name>
<gene>
    <name evidence="4" type="ORF">ACFQQG_10525</name>
</gene>
<reference evidence="4 5" key="1">
    <citation type="journal article" date="2019" name="Int. J. Syst. Evol. Microbiol.">
        <title>The Global Catalogue of Microorganisms (GCM) 10K type strain sequencing project: providing services to taxonomists for standard genome sequencing and annotation.</title>
        <authorList>
            <consortium name="The Broad Institute Genomics Platform"/>
            <consortium name="The Broad Institute Genome Sequencing Center for Infectious Disease"/>
            <person name="Wu L."/>
            <person name="Ma J."/>
        </authorList>
    </citation>
    <scope>NUCLEOTIDE SEQUENCE [LARGE SCALE GENOMIC DNA]</scope>
    <source>
        <strain evidence="4 5">JCM 30072</strain>
    </source>
</reference>
<dbReference type="RefSeq" id="WP_267161239.1">
    <property type="nucleotide sequence ID" value="NZ_CP112972.1"/>
</dbReference>
<keyword evidence="3" id="KW-0472">Membrane</keyword>
<comment type="caution">
    <text evidence="4">The sequence shown here is derived from an EMBL/GenBank/DDBJ whole genome shotgun (WGS) entry which is preliminary data.</text>
</comment>
<dbReference type="GeneID" id="76630535"/>
<dbReference type="Proteomes" id="UP001596445">
    <property type="component" value="Unassembled WGS sequence"/>
</dbReference>
<evidence type="ECO:0000256" key="2">
    <source>
        <dbReference type="SAM" id="MobiDB-lite"/>
    </source>
</evidence>
<feature type="transmembrane region" description="Helical" evidence="3">
    <location>
        <begin position="97"/>
        <end position="119"/>
    </location>
</feature>
<keyword evidence="5" id="KW-1185">Reference proteome</keyword>
<keyword evidence="1" id="KW-0175">Coiled coil</keyword>
<proteinExistence type="predicted"/>
<feature type="transmembrane region" description="Helical" evidence="3">
    <location>
        <begin position="12"/>
        <end position="34"/>
    </location>
</feature>
<feature type="transmembrane region" description="Helical" evidence="3">
    <location>
        <begin position="67"/>
        <end position="90"/>
    </location>
</feature>
<feature type="region of interest" description="Disordered" evidence="2">
    <location>
        <begin position="502"/>
        <end position="528"/>
    </location>
</feature>
<evidence type="ECO:0000256" key="3">
    <source>
        <dbReference type="SAM" id="Phobius"/>
    </source>
</evidence>